<dbReference type="GO" id="GO:0006281">
    <property type="term" value="P:DNA repair"/>
    <property type="evidence" value="ECO:0007669"/>
    <property type="project" value="InterPro"/>
</dbReference>
<keyword evidence="5" id="KW-1185">Reference proteome</keyword>
<dbReference type="Pfam" id="PF12836">
    <property type="entry name" value="HHH_3"/>
    <property type="match status" value="1"/>
</dbReference>
<dbReference type="InterPro" id="IPR051675">
    <property type="entry name" value="Endo/Exo/Phosphatase_dom_1"/>
</dbReference>
<evidence type="ECO:0000313" key="4">
    <source>
        <dbReference type="Proteomes" id="UP001196408"/>
    </source>
</evidence>
<dbReference type="PANTHER" id="PTHR21180:SF32">
    <property type="entry name" value="ENDONUCLEASE_EXONUCLEASE_PHOSPHATASE FAMILY DOMAIN-CONTAINING PROTEIN 1"/>
    <property type="match status" value="1"/>
</dbReference>
<reference evidence="2 5" key="1">
    <citation type="submission" date="2021-06" db="EMBL/GenBank/DDBJ databases">
        <title>Collection of gut derived symbiotic bacterial strains cultured from healthy donors.</title>
        <authorList>
            <person name="Lin H."/>
            <person name="Littmann E."/>
            <person name="Pamer E.G."/>
        </authorList>
    </citation>
    <scope>NUCLEOTIDE SEQUENCE</scope>
    <source>
        <strain evidence="3 5">MSK.21.70</strain>
        <strain evidence="2">MSK.21.82</strain>
    </source>
</reference>
<evidence type="ECO:0000313" key="3">
    <source>
        <dbReference type="EMBL" id="MBV3392496.1"/>
    </source>
</evidence>
<sequence>MRQIKIIGLILLSIASFIYGYQKPEKVGSTQKSEVYITLEGAFNKTGEVPIKEGMTMNDLVKEVGVKENACMDSLNMNRSIQAEMRLYLPVKRANMISLNKGTIEDFMTLKGVGEKTAQKFIDYRQIQPFYTIEDIMNIQGIGEKKYLIYRDYLCL</sequence>
<dbReference type="EMBL" id="JAHOEF010000018">
    <property type="protein sequence ID" value="MBV3382436.1"/>
    <property type="molecule type" value="Genomic_DNA"/>
</dbReference>
<dbReference type="RefSeq" id="WP_217747371.1">
    <property type="nucleotide sequence ID" value="NZ_JAHOEB010000019.1"/>
</dbReference>
<organism evidence="2 4">
    <name type="scientific">Catenibacterium mitsuokai</name>
    <dbReference type="NCBI Taxonomy" id="100886"/>
    <lineage>
        <taxon>Bacteria</taxon>
        <taxon>Bacillati</taxon>
        <taxon>Bacillota</taxon>
        <taxon>Erysipelotrichia</taxon>
        <taxon>Erysipelotrichales</taxon>
        <taxon>Coprobacillaceae</taxon>
        <taxon>Catenibacterium</taxon>
    </lineage>
</organism>
<dbReference type="GO" id="GO:0003677">
    <property type="term" value="F:DNA binding"/>
    <property type="evidence" value="ECO:0007669"/>
    <property type="project" value="InterPro"/>
</dbReference>
<evidence type="ECO:0000259" key="1">
    <source>
        <dbReference type="SMART" id="SM00278"/>
    </source>
</evidence>
<evidence type="ECO:0000313" key="5">
    <source>
        <dbReference type="Proteomes" id="UP001197492"/>
    </source>
</evidence>
<dbReference type="AlphaFoldDB" id="A0AAW4MX99"/>
<accession>A0AAW4MX99</accession>
<dbReference type="InterPro" id="IPR003583">
    <property type="entry name" value="Hlx-hairpin-Hlx_DNA-bd_motif"/>
</dbReference>
<comment type="caution">
    <text evidence="2">The sequence shown here is derived from an EMBL/GenBank/DDBJ whole genome shotgun (WGS) entry which is preliminary data.</text>
</comment>
<feature type="domain" description="Helix-hairpin-helix DNA-binding motif class 1" evidence="1">
    <location>
        <begin position="134"/>
        <end position="153"/>
    </location>
</feature>
<evidence type="ECO:0000313" key="2">
    <source>
        <dbReference type="EMBL" id="MBV3382436.1"/>
    </source>
</evidence>
<proteinExistence type="predicted"/>
<dbReference type="SMART" id="SM00278">
    <property type="entry name" value="HhH1"/>
    <property type="match status" value="2"/>
</dbReference>
<gene>
    <name evidence="2" type="ORF">KSV97_04140</name>
    <name evidence="3" type="ORF">KSW06_04330</name>
</gene>
<dbReference type="GeneID" id="301323923"/>
<dbReference type="Proteomes" id="UP001197492">
    <property type="component" value="Unassembled WGS sequence"/>
</dbReference>
<dbReference type="Proteomes" id="UP001196408">
    <property type="component" value="Unassembled WGS sequence"/>
</dbReference>
<dbReference type="EMBL" id="JAHOEL010000019">
    <property type="protein sequence ID" value="MBV3392496.1"/>
    <property type="molecule type" value="Genomic_DNA"/>
</dbReference>
<feature type="domain" description="Helix-hairpin-helix DNA-binding motif class 1" evidence="1">
    <location>
        <begin position="105"/>
        <end position="124"/>
    </location>
</feature>
<name>A0AAW4MX99_9FIRM</name>
<protein>
    <submittedName>
        <fullName evidence="2">Helix-hairpin-helix domain-containing protein</fullName>
    </submittedName>
</protein>
<dbReference type="PANTHER" id="PTHR21180">
    <property type="entry name" value="ENDONUCLEASE/EXONUCLEASE/PHOSPHATASE FAMILY DOMAIN-CONTAINING PROTEIN 1"/>
    <property type="match status" value="1"/>
</dbReference>